<evidence type="ECO:0000256" key="1">
    <source>
        <dbReference type="SAM" id="MobiDB-lite"/>
    </source>
</evidence>
<comment type="caution">
    <text evidence="2">The sequence shown here is derived from an EMBL/GenBank/DDBJ whole genome shotgun (WGS) entry which is preliminary data.</text>
</comment>
<protein>
    <submittedName>
        <fullName evidence="2">Uncharacterized protein</fullName>
    </submittedName>
</protein>
<organism evidence="2 3">
    <name type="scientific">Streblomastix strix</name>
    <dbReference type="NCBI Taxonomy" id="222440"/>
    <lineage>
        <taxon>Eukaryota</taxon>
        <taxon>Metamonada</taxon>
        <taxon>Preaxostyla</taxon>
        <taxon>Oxymonadida</taxon>
        <taxon>Streblomastigidae</taxon>
        <taxon>Streblomastix</taxon>
    </lineage>
</organism>
<dbReference type="Proteomes" id="UP000324800">
    <property type="component" value="Unassembled WGS sequence"/>
</dbReference>
<proteinExistence type="predicted"/>
<sequence>MAIVPKVQKGKWQFSVEVRSPEEQMKIFADKVSKLQSSDEIPKKTRKRKYANDDDARQAIIYKKRIVHAKERQRLLDYKIVIPNIEELVQIHKMIDKYDDKVIKRQELMNIKDKDHAVFQKLGYIQENPNNSSDDDDANDCDRDCDDEE</sequence>
<feature type="region of interest" description="Disordered" evidence="1">
    <location>
        <begin position="126"/>
        <end position="149"/>
    </location>
</feature>
<feature type="compositionally biased region" description="Acidic residues" evidence="1">
    <location>
        <begin position="133"/>
        <end position="149"/>
    </location>
</feature>
<evidence type="ECO:0000313" key="2">
    <source>
        <dbReference type="EMBL" id="KAA6390496.1"/>
    </source>
</evidence>
<accession>A0A5J4W774</accession>
<dbReference type="EMBL" id="SNRW01003201">
    <property type="protein sequence ID" value="KAA6390496.1"/>
    <property type="molecule type" value="Genomic_DNA"/>
</dbReference>
<name>A0A5J4W774_9EUKA</name>
<evidence type="ECO:0000313" key="3">
    <source>
        <dbReference type="Proteomes" id="UP000324800"/>
    </source>
</evidence>
<gene>
    <name evidence="2" type="ORF">EZS28_013981</name>
</gene>
<reference evidence="2 3" key="1">
    <citation type="submission" date="2019-03" db="EMBL/GenBank/DDBJ databases">
        <title>Single cell metagenomics reveals metabolic interactions within the superorganism composed of flagellate Streblomastix strix and complex community of Bacteroidetes bacteria on its surface.</title>
        <authorList>
            <person name="Treitli S.C."/>
            <person name="Kolisko M."/>
            <person name="Husnik F."/>
            <person name="Keeling P."/>
            <person name="Hampl V."/>
        </authorList>
    </citation>
    <scope>NUCLEOTIDE SEQUENCE [LARGE SCALE GENOMIC DNA]</scope>
    <source>
        <strain evidence="2">ST1C</strain>
    </source>
</reference>
<dbReference type="AlphaFoldDB" id="A0A5J4W774"/>